<dbReference type="PIRSF" id="PIRSF018266">
    <property type="entry name" value="FecR"/>
    <property type="match status" value="1"/>
</dbReference>
<sequence length="313" mass="33612">MTSLGDIPQDVALAAVDRHIAQLAGELDPTELCDWLAADERHQRAWQHIQSTNQQFGAALNPAARAALLAPSGAQRRRAVKALGLLLFSGSLATVGYQLPWRERLADIRTDTGEHRSLTLPGGAQLEVNTASAINLEYTASGLQLRLLQGELLLNTSATNISVVTAQGVLRPQATRFAVLQRDGRSQVDVLSGAVAIYPAQASGLAGVLQAGQSAHFDERQLSAVQPTDAQRFAWTQGMLVASSMPLGQFVQTLARYRPGYLGCDPTIAQLRISGSYPLASTDRILTSLTQSLPVRLQSLSRYWVRLVPASAA</sequence>
<keyword evidence="2" id="KW-0812">Transmembrane</keyword>
<organism evidence="2 3">
    <name type="scientific">Halopseudomonas sabulinigri</name>
    <dbReference type="NCBI Taxonomy" id="472181"/>
    <lineage>
        <taxon>Bacteria</taxon>
        <taxon>Pseudomonadati</taxon>
        <taxon>Pseudomonadota</taxon>
        <taxon>Gammaproteobacteria</taxon>
        <taxon>Pseudomonadales</taxon>
        <taxon>Pseudomonadaceae</taxon>
        <taxon>Halopseudomonas</taxon>
    </lineage>
</organism>
<dbReference type="InterPro" id="IPR006860">
    <property type="entry name" value="FecR"/>
</dbReference>
<dbReference type="PANTHER" id="PTHR30273">
    <property type="entry name" value="PERIPLASMIC SIGNAL SENSOR AND SIGMA FACTOR ACTIVATOR FECR-RELATED"/>
    <property type="match status" value="1"/>
</dbReference>
<dbReference type="STRING" id="472181.SAMN05216271_1456"/>
<feature type="domain" description="FecR protein" evidence="1">
    <location>
        <begin position="107"/>
        <end position="195"/>
    </location>
</feature>
<protein>
    <submittedName>
        <fullName evidence="2">Transmembrane sensor</fullName>
    </submittedName>
</protein>
<dbReference type="OrthoDB" id="1099576at2"/>
<evidence type="ECO:0000313" key="2">
    <source>
        <dbReference type="EMBL" id="SDS23290.1"/>
    </source>
</evidence>
<dbReference type="Proteomes" id="UP000243413">
    <property type="component" value="Chromosome I"/>
</dbReference>
<gene>
    <name evidence="2" type="ORF">SAMN05216271_1456</name>
</gene>
<proteinExistence type="predicted"/>
<evidence type="ECO:0000259" key="1">
    <source>
        <dbReference type="Pfam" id="PF04773"/>
    </source>
</evidence>
<dbReference type="EMBL" id="LT629763">
    <property type="protein sequence ID" value="SDS23290.1"/>
    <property type="molecule type" value="Genomic_DNA"/>
</dbReference>
<keyword evidence="2" id="KW-0472">Membrane</keyword>
<dbReference type="Gene3D" id="2.60.120.1440">
    <property type="match status" value="1"/>
</dbReference>
<evidence type="ECO:0000313" key="3">
    <source>
        <dbReference type="Proteomes" id="UP000243413"/>
    </source>
</evidence>
<dbReference type="RefSeq" id="WP_092285231.1">
    <property type="nucleotide sequence ID" value="NZ_LT629763.1"/>
</dbReference>
<dbReference type="Pfam" id="PF04773">
    <property type="entry name" value="FecR"/>
    <property type="match status" value="1"/>
</dbReference>
<dbReference type="AlphaFoldDB" id="A0A1H1QIK4"/>
<dbReference type="GO" id="GO:0016989">
    <property type="term" value="F:sigma factor antagonist activity"/>
    <property type="evidence" value="ECO:0007669"/>
    <property type="project" value="TreeGrafter"/>
</dbReference>
<reference evidence="3" key="1">
    <citation type="submission" date="2016-10" db="EMBL/GenBank/DDBJ databases">
        <authorList>
            <person name="Varghese N."/>
            <person name="Submissions S."/>
        </authorList>
    </citation>
    <scope>NUCLEOTIDE SEQUENCE [LARGE SCALE GENOMIC DNA]</scope>
    <source>
        <strain evidence="3">JCM 14963</strain>
    </source>
</reference>
<accession>A0A1H1QIK4</accession>
<dbReference type="PANTHER" id="PTHR30273:SF2">
    <property type="entry name" value="PROTEIN FECR"/>
    <property type="match status" value="1"/>
</dbReference>
<dbReference type="InterPro" id="IPR012373">
    <property type="entry name" value="Ferrdict_sens_TM"/>
</dbReference>
<name>A0A1H1QIK4_9GAMM</name>